<evidence type="ECO:0000256" key="4">
    <source>
        <dbReference type="ARBA" id="ARBA00022741"/>
    </source>
</evidence>
<evidence type="ECO:0000256" key="1">
    <source>
        <dbReference type="ARBA" id="ARBA00012513"/>
    </source>
</evidence>
<sequence>MEYDNCEIGAALLCQDVENPFSGGPLNLKDKLGSEIGSDIALPLSCQSKAIIFRHRNHTLLEPSKREILPGVHHEDTMLPMSGSGLMLPSQPEGEMLLDVHQDTVMLPASMQNPMLPLQPEANLHQNVGMFSNWSTTLSLALSIVIFMGIVIYRFALANKGKMILSEQPKILVQKLQLLRRRKIGKLLVSNTEIAKGSNGTIVLEGNYEGRPVAVKRLVQAHHDVAFKEIQNLIASDRHPNIVCDGMEWNMIKILSILLWSVAFAAWAT</sequence>
<dbReference type="EC" id="2.7.11.1" evidence="1"/>
<dbReference type="FunFam" id="3.30.200.20:FF:000077">
    <property type="entry name" value="Putative Serine/threonine-protein kinase/endoribonuclease IRE1"/>
    <property type="match status" value="1"/>
</dbReference>
<dbReference type="OrthoDB" id="63989at2759"/>
<dbReference type="GO" id="GO:1990604">
    <property type="term" value="C:IRE1-TRAF2-ASK1 complex"/>
    <property type="evidence" value="ECO:0007669"/>
    <property type="project" value="TreeGrafter"/>
</dbReference>
<dbReference type="PANTHER" id="PTHR13954">
    <property type="entry name" value="IRE1-RELATED"/>
    <property type="match status" value="1"/>
</dbReference>
<dbReference type="GO" id="GO:0036498">
    <property type="term" value="P:IRE1-mediated unfolded protein response"/>
    <property type="evidence" value="ECO:0007669"/>
    <property type="project" value="TreeGrafter"/>
</dbReference>
<dbReference type="InterPro" id="IPR045133">
    <property type="entry name" value="IRE1/2-like"/>
</dbReference>
<reference evidence="8" key="1">
    <citation type="submission" date="2020-03" db="EMBL/GenBank/DDBJ databases">
        <title>A high-quality chromosome-level genome assembly of a woody plant with both climbing and erect habits, Rhamnella rubrinervis.</title>
        <authorList>
            <person name="Lu Z."/>
            <person name="Yang Y."/>
            <person name="Zhu X."/>
            <person name="Sun Y."/>
        </authorList>
    </citation>
    <scope>NUCLEOTIDE SEQUENCE</scope>
    <source>
        <strain evidence="8">BYM</strain>
        <tissue evidence="8">Leaf</tissue>
    </source>
</reference>
<dbReference type="EMBL" id="VOIH02000008">
    <property type="protein sequence ID" value="KAF3440260.1"/>
    <property type="molecule type" value="Genomic_DNA"/>
</dbReference>
<name>A0A8K0GY31_9ROSA</name>
<keyword evidence="7" id="KW-1133">Transmembrane helix</keyword>
<dbReference type="AlphaFoldDB" id="A0A8K0GY31"/>
<feature type="transmembrane region" description="Helical" evidence="7">
    <location>
        <begin position="134"/>
        <end position="156"/>
    </location>
</feature>
<evidence type="ECO:0000256" key="5">
    <source>
        <dbReference type="ARBA" id="ARBA00022777"/>
    </source>
</evidence>
<dbReference type="GO" id="GO:0005524">
    <property type="term" value="F:ATP binding"/>
    <property type="evidence" value="ECO:0007669"/>
    <property type="project" value="UniProtKB-KW"/>
</dbReference>
<evidence type="ECO:0000256" key="7">
    <source>
        <dbReference type="SAM" id="Phobius"/>
    </source>
</evidence>
<organism evidence="8 9">
    <name type="scientific">Rhamnella rubrinervis</name>
    <dbReference type="NCBI Taxonomy" id="2594499"/>
    <lineage>
        <taxon>Eukaryota</taxon>
        <taxon>Viridiplantae</taxon>
        <taxon>Streptophyta</taxon>
        <taxon>Embryophyta</taxon>
        <taxon>Tracheophyta</taxon>
        <taxon>Spermatophyta</taxon>
        <taxon>Magnoliopsida</taxon>
        <taxon>eudicotyledons</taxon>
        <taxon>Gunneridae</taxon>
        <taxon>Pentapetalae</taxon>
        <taxon>rosids</taxon>
        <taxon>fabids</taxon>
        <taxon>Rosales</taxon>
        <taxon>Rhamnaceae</taxon>
        <taxon>rhamnoid group</taxon>
        <taxon>Rhamneae</taxon>
        <taxon>Rhamnella</taxon>
    </lineage>
</organism>
<keyword evidence="9" id="KW-1185">Reference proteome</keyword>
<comment type="caution">
    <text evidence="8">The sequence shown here is derived from an EMBL/GenBank/DDBJ whole genome shotgun (WGS) entry which is preliminary data.</text>
</comment>
<dbReference type="Gene3D" id="3.30.200.20">
    <property type="entry name" value="Phosphorylase Kinase, domain 1"/>
    <property type="match status" value="1"/>
</dbReference>
<keyword evidence="7" id="KW-0472">Membrane</keyword>
<proteinExistence type="predicted"/>
<evidence type="ECO:0000256" key="6">
    <source>
        <dbReference type="ARBA" id="ARBA00022840"/>
    </source>
</evidence>
<keyword evidence="3" id="KW-0808">Transferase</keyword>
<dbReference type="GO" id="GO:0004674">
    <property type="term" value="F:protein serine/threonine kinase activity"/>
    <property type="evidence" value="ECO:0007669"/>
    <property type="project" value="UniProtKB-KW"/>
</dbReference>
<dbReference type="GO" id="GO:0004521">
    <property type="term" value="F:RNA endonuclease activity"/>
    <property type="evidence" value="ECO:0007669"/>
    <property type="project" value="InterPro"/>
</dbReference>
<keyword evidence="6" id="KW-0067">ATP-binding</keyword>
<accession>A0A8K0GY31</accession>
<evidence type="ECO:0000313" key="9">
    <source>
        <dbReference type="Proteomes" id="UP000796880"/>
    </source>
</evidence>
<evidence type="ECO:0000256" key="2">
    <source>
        <dbReference type="ARBA" id="ARBA00022527"/>
    </source>
</evidence>
<evidence type="ECO:0000256" key="3">
    <source>
        <dbReference type="ARBA" id="ARBA00022679"/>
    </source>
</evidence>
<keyword evidence="7" id="KW-0812">Transmembrane</keyword>
<protein>
    <recommendedName>
        <fullName evidence="1">non-specific serine/threonine protein kinase</fullName>
        <ecNumber evidence="1">2.7.11.1</ecNumber>
    </recommendedName>
</protein>
<keyword evidence="4" id="KW-0547">Nucleotide-binding</keyword>
<dbReference type="PANTHER" id="PTHR13954:SF6">
    <property type="entry name" value="NON-SPECIFIC SERINE_THREONINE PROTEIN KINASE"/>
    <property type="match status" value="1"/>
</dbReference>
<keyword evidence="2" id="KW-0723">Serine/threonine-protein kinase</keyword>
<dbReference type="Proteomes" id="UP000796880">
    <property type="component" value="Unassembled WGS sequence"/>
</dbReference>
<evidence type="ECO:0000313" key="8">
    <source>
        <dbReference type="EMBL" id="KAF3440260.1"/>
    </source>
</evidence>
<keyword evidence="5" id="KW-0418">Kinase</keyword>
<gene>
    <name evidence="8" type="ORF">FNV43_RR18544</name>
</gene>
<dbReference type="GO" id="GO:0051082">
    <property type="term" value="F:unfolded protein binding"/>
    <property type="evidence" value="ECO:0007669"/>
    <property type="project" value="TreeGrafter"/>
</dbReference>